<evidence type="ECO:0000313" key="13">
    <source>
        <dbReference type="EMBL" id="TWI65233.1"/>
    </source>
</evidence>
<comment type="caution">
    <text evidence="13">The sequence shown here is derived from an EMBL/GenBank/DDBJ whole genome shotgun (WGS) entry which is preliminary data.</text>
</comment>
<feature type="transmembrane region" description="Helical" evidence="11">
    <location>
        <begin position="169"/>
        <end position="189"/>
    </location>
</feature>
<dbReference type="GO" id="GO:0022857">
    <property type="term" value="F:transmembrane transporter activity"/>
    <property type="evidence" value="ECO:0007669"/>
    <property type="project" value="InterPro"/>
</dbReference>
<keyword evidence="4" id="KW-0997">Cell inner membrane</keyword>
<evidence type="ECO:0000256" key="7">
    <source>
        <dbReference type="ARBA" id="ARBA00022985"/>
    </source>
</evidence>
<evidence type="ECO:0000313" key="14">
    <source>
        <dbReference type="Proteomes" id="UP000318431"/>
    </source>
</evidence>
<reference evidence="13 14" key="1">
    <citation type="journal article" date="2015" name="Stand. Genomic Sci.">
        <title>Genomic Encyclopedia of Bacterial and Archaeal Type Strains, Phase III: the genomes of soil and plant-associated and newly described type strains.</title>
        <authorList>
            <person name="Whitman W.B."/>
            <person name="Woyke T."/>
            <person name="Klenk H.P."/>
            <person name="Zhou Y."/>
            <person name="Lilburn T.G."/>
            <person name="Beck B.J."/>
            <person name="De Vos P."/>
            <person name="Vandamme P."/>
            <person name="Eisen J.A."/>
            <person name="Garrity G."/>
            <person name="Hugenholtz P."/>
            <person name="Kyrpides N.C."/>
        </authorList>
    </citation>
    <scope>NUCLEOTIDE SEQUENCE [LARGE SCALE GENOMIC DNA]</scope>
    <source>
        <strain evidence="13 14">CGMCC 1.10822</strain>
    </source>
</reference>
<evidence type="ECO:0000256" key="6">
    <source>
        <dbReference type="ARBA" id="ARBA00022692"/>
    </source>
</evidence>
<keyword evidence="7" id="KW-0448">Lipopolysaccharide biosynthesis</keyword>
<dbReference type="PANTHER" id="PTHR30561">
    <property type="entry name" value="SMR FAMILY PROTON-DEPENDENT DRUG EFFLUX TRANSPORTER SUGE"/>
    <property type="match status" value="1"/>
</dbReference>
<gene>
    <name evidence="13" type="ORF">IP91_02640</name>
</gene>
<feature type="transmembrane region" description="Helical" evidence="11">
    <location>
        <begin position="114"/>
        <end position="133"/>
    </location>
</feature>
<dbReference type="SUPFAM" id="SSF103481">
    <property type="entry name" value="Multidrug resistance efflux transporter EmrE"/>
    <property type="match status" value="2"/>
</dbReference>
<dbReference type="OrthoDB" id="9783707at2"/>
<feature type="domain" description="EamA" evidence="12">
    <location>
        <begin position="6"/>
        <end position="131"/>
    </location>
</feature>
<keyword evidence="3" id="KW-0444">Lipid biosynthesis</keyword>
<evidence type="ECO:0000256" key="9">
    <source>
        <dbReference type="ARBA" id="ARBA00023098"/>
    </source>
</evidence>
<keyword evidence="14" id="KW-1185">Reference proteome</keyword>
<feature type="transmembrane region" description="Helical" evidence="11">
    <location>
        <begin position="30"/>
        <end position="52"/>
    </location>
</feature>
<keyword evidence="6 11" id="KW-0812">Transmembrane</keyword>
<keyword evidence="5" id="KW-0441">Lipid A biosynthesis</keyword>
<evidence type="ECO:0000256" key="11">
    <source>
        <dbReference type="SAM" id="Phobius"/>
    </source>
</evidence>
<dbReference type="GO" id="GO:0009103">
    <property type="term" value="P:lipopolysaccharide biosynthetic process"/>
    <property type="evidence" value="ECO:0007669"/>
    <property type="project" value="UniProtKB-KW"/>
</dbReference>
<accession>A0A562R8M4</accession>
<feature type="transmembrane region" description="Helical" evidence="11">
    <location>
        <begin position="58"/>
        <end position="76"/>
    </location>
</feature>
<dbReference type="GO" id="GO:0005886">
    <property type="term" value="C:plasma membrane"/>
    <property type="evidence" value="ECO:0007669"/>
    <property type="project" value="UniProtKB-SubCell"/>
</dbReference>
<dbReference type="AlphaFoldDB" id="A0A562R8M4"/>
<evidence type="ECO:0000259" key="12">
    <source>
        <dbReference type="Pfam" id="PF00892"/>
    </source>
</evidence>
<dbReference type="Proteomes" id="UP000318431">
    <property type="component" value="Unassembled WGS sequence"/>
</dbReference>
<dbReference type="PANTHER" id="PTHR30561:SF9">
    <property type="entry name" value="4-AMINO-4-DEOXY-L-ARABINOSE-PHOSPHOUNDECAPRENOL FLIPPASE SUBUNIT ARNF-RELATED"/>
    <property type="match status" value="1"/>
</dbReference>
<name>A0A562R8M4_9BURK</name>
<protein>
    <submittedName>
        <fullName evidence="13">Putative membrane protein</fullName>
    </submittedName>
</protein>
<dbReference type="InterPro" id="IPR000620">
    <property type="entry name" value="EamA_dom"/>
</dbReference>
<evidence type="ECO:0000256" key="4">
    <source>
        <dbReference type="ARBA" id="ARBA00022519"/>
    </source>
</evidence>
<dbReference type="InterPro" id="IPR037185">
    <property type="entry name" value="EmrE-like"/>
</dbReference>
<feature type="transmembrane region" description="Helical" evidence="11">
    <location>
        <begin position="201"/>
        <end position="222"/>
    </location>
</feature>
<dbReference type="InterPro" id="IPR000390">
    <property type="entry name" value="Small_drug/metabolite_transptr"/>
</dbReference>
<organism evidence="13 14">
    <name type="scientific">Pseudoduganella lurida</name>
    <dbReference type="NCBI Taxonomy" id="1036180"/>
    <lineage>
        <taxon>Bacteria</taxon>
        <taxon>Pseudomonadati</taxon>
        <taxon>Pseudomonadota</taxon>
        <taxon>Betaproteobacteria</taxon>
        <taxon>Burkholderiales</taxon>
        <taxon>Oxalobacteraceae</taxon>
        <taxon>Telluria group</taxon>
        <taxon>Pseudoduganella</taxon>
    </lineage>
</organism>
<keyword evidence="8 11" id="KW-1133">Transmembrane helix</keyword>
<comment type="subcellular location">
    <subcellularLocation>
        <location evidence="1">Cell membrane</location>
        <topology evidence="1">Multi-pass membrane protein</topology>
    </subcellularLocation>
</comment>
<evidence type="ECO:0000256" key="5">
    <source>
        <dbReference type="ARBA" id="ARBA00022556"/>
    </source>
</evidence>
<keyword evidence="10 11" id="KW-0472">Membrane</keyword>
<feature type="transmembrane region" description="Helical" evidence="11">
    <location>
        <begin position="88"/>
        <end position="108"/>
    </location>
</feature>
<dbReference type="EMBL" id="VLLB01000004">
    <property type="protein sequence ID" value="TWI65233.1"/>
    <property type="molecule type" value="Genomic_DNA"/>
</dbReference>
<proteinExistence type="predicted"/>
<feature type="transmembrane region" description="Helical" evidence="11">
    <location>
        <begin position="228"/>
        <end position="250"/>
    </location>
</feature>
<dbReference type="Pfam" id="PF00892">
    <property type="entry name" value="EamA"/>
    <property type="match status" value="2"/>
</dbReference>
<dbReference type="Gene3D" id="1.10.3730.20">
    <property type="match status" value="2"/>
</dbReference>
<sequence length="276" mass="28124">MSGPTIAVVLLAALLHATWNALVKAGPDKLLSTVVVTSGAGLLAVPLLPFAGMPAPASWPWLAASAVCQVVYYRLLALAYRHGDMSQAYPLMRGTAPLLVVLASGPLLGEVPSAGQGVAIALICGGVLAMTLGGGASRRSSAYALANAVCIAAYTLVDGIGVRASGAPAAYTLWLFVLTALGMLPGVAGTGRGLAAYARRYWRTGLAGGCGTMASYGLALWAMTRAPVAMVAALRETSILFATLIALYVLRERVSGRRIAAAGLIACGAVAMRLAR</sequence>
<evidence type="ECO:0000256" key="8">
    <source>
        <dbReference type="ARBA" id="ARBA00022989"/>
    </source>
</evidence>
<evidence type="ECO:0000256" key="2">
    <source>
        <dbReference type="ARBA" id="ARBA00022475"/>
    </source>
</evidence>
<evidence type="ECO:0000256" key="1">
    <source>
        <dbReference type="ARBA" id="ARBA00004651"/>
    </source>
</evidence>
<evidence type="ECO:0000256" key="10">
    <source>
        <dbReference type="ARBA" id="ARBA00023136"/>
    </source>
</evidence>
<dbReference type="GO" id="GO:0009245">
    <property type="term" value="P:lipid A biosynthetic process"/>
    <property type="evidence" value="ECO:0007669"/>
    <property type="project" value="UniProtKB-KW"/>
</dbReference>
<feature type="transmembrane region" description="Helical" evidence="11">
    <location>
        <begin position="140"/>
        <end position="157"/>
    </location>
</feature>
<feature type="domain" description="EamA" evidence="12">
    <location>
        <begin position="143"/>
        <end position="272"/>
    </location>
</feature>
<evidence type="ECO:0000256" key="3">
    <source>
        <dbReference type="ARBA" id="ARBA00022516"/>
    </source>
</evidence>
<keyword evidence="9" id="KW-0443">Lipid metabolism</keyword>
<feature type="transmembrane region" description="Helical" evidence="11">
    <location>
        <begin position="6"/>
        <end position="23"/>
    </location>
</feature>
<keyword evidence="2" id="KW-1003">Cell membrane</keyword>